<evidence type="ECO:0000256" key="7">
    <source>
        <dbReference type="ARBA" id="ARBA00022741"/>
    </source>
</evidence>
<evidence type="ECO:0000313" key="15">
    <source>
        <dbReference type="Proteomes" id="UP000007058"/>
    </source>
</evidence>
<dbReference type="FunFam" id="1.10.287.130:FF:000008">
    <property type="entry name" value="Two-component sensor histidine kinase"/>
    <property type="match status" value="1"/>
</dbReference>
<evidence type="ECO:0000256" key="8">
    <source>
        <dbReference type="ARBA" id="ARBA00022777"/>
    </source>
</evidence>
<evidence type="ECO:0000313" key="14">
    <source>
        <dbReference type="EMBL" id="BAE49094.1"/>
    </source>
</evidence>
<protein>
    <recommendedName>
        <fullName evidence="3">histidine kinase</fullName>
        <ecNumber evidence="3">2.7.13.3</ecNumber>
    </recommendedName>
</protein>
<evidence type="ECO:0000256" key="5">
    <source>
        <dbReference type="ARBA" id="ARBA00022553"/>
    </source>
</evidence>
<keyword evidence="11" id="KW-0472">Membrane</keyword>
<feature type="domain" description="PAS" evidence="13">
    <location>
        <begin position="114"/>
        <end position="150"/>
    </location>
</feature>
<dbReference type="EC" id="2.7.13.3" evidence="3"/>
<evidence type="ECO:0000256" key="4">
    <source>
        <dbReference type="ARBA" id="ARBA00022475"/>
    </source>
</evidence>
<dbReference type="InterPro" id="IPR050351">
    <property type="entry name" value="BphY/WalK/GraS-like"/>
</dbReference>
<proteinExistence type="predicted"/>
<dbReference type="CDD" id="cd00082">
    <property type="entry name" value="HisKA"/>
    <property type="match status" value="1"/>
</dbReference>
<dbReference type="PROSITE" id="PS50112">
    <property type="entry name" value="PAS"/>
    <property type="match status" value="1"/>
</dbReference>
<dbReference type="Gene3D" id="1.10.287.130">
    <property type="match status" value="1"/>
</dbReference>
<dbReference type="InterPro" id="IPR003594">
    <property type="entry name" value="HATPase_dom"/>
</dbReference>
<keyword evidence="6" id="KW-0808">Transferase</keyword>
<reference evidence="14 15" key="1">
    <citation type="journal article" date="2005" name="DNA Res.">
        <title>Complete genome sequence of the facultative anaerobic magnetotactic bacterium Magnetospirillum sp. strain AMB-1.</title>
        <authorList>
            <person name="Matsunaga T."/>
            <person name="Okamura Y."/>
            <person name="Fukuda Y."/>
            <person name="Wahyudi A.T."/>
            <person name="Murase Y."/>
            <person name="Takeyama H."/>
        </authorList>
    </citation>
    <scope>NUCLEOTIDE SEQUENCE [LARGE SCALE GENOMIC DNA]</scope>
    <source>
        <strain evidence="15">ATCC 700264 / AMB-1</strain>
    </source>
</reference>
<feature type="domain" description="Histidine kinase" evidence="12">
    <location>
        <begin position="237"/>
        <end position="468"/>
    </location>
</feature>
<comment type="subcellular location">
    <subcellularLocation>
        <location evidence="2">Cell membrane</location>
    </subcellularLocation>
</comment>
<evidence type="ECO:0000259" key="12">
    <source>
        <dbReference type="PROSITE" id="PS50109"/>
    </source>
</evidence>
<sequence length="469" mass="49768">MVIRGTVTGGRVLLFALFLSSPTAIMLVVLAGAGRLDVWPAIGTWVMVTSLLLPLVRSHLGELSGLANWVRTLAHGGDIATAPAKDGMALAEIAAAVAALRRLWQHRSAELAETARWNASLLENLPDPLLLLDSSRRVVRANRAATRLFGRDPAGGDLAAVLRDPQVTEAVQAVLSGAAPSRECEFSQAIPVERTFAARIDRLDGQPAFEAAIALLTLHELTAIRAMERMRADFVANASHELRTPLAALSGFIETLQGPARDDEEAREKFLGIMAEQSGRMSRLVADLLSLSRIELDEHSAPSEAVDLARLATSAAEALRPLASPRGMDLEVTLADGLPPVTGQSDQLAQLLQNLMENAVKYGNDGTTVEVSVTLAGDLPAGAGAALRAGPVVKLAVKDHGEGIAAEHLPRLTERFYRVDTARSRKMGGTGLGLAIVKHIVSHHRGLLAIDSRPGEGSTFTVWLPAAPA</sequence>
<keyword evidence="9" id="KW-0067">ATP-binding</keyword>
<dbReference type="InterPro" id="IPR035965">
    <property type="entry name" value="PAS-like_dom_sf"/>
</dbReference>
<dbReference type="SUPFAM" id="SSF55785">
    <property type="entry name" value="PYP-like sensor domain (PAS domain)"/>
    <property type="match status" value="1"/>
</dbReference>
<dbReference type="SMART" id="SM00387">
    <property type="entry name" value="HATPase_c"/>
    <property type="match status" value="1"/>
</dbReference>
<accession>Q2WAN1</accession>
<dbReference type="FunFam" id="3.30.565.10:FF:000006">
    <property type="entry name" value="Sensor histidine kinase WalK"/>
    <property type="match status" value="1"/>
</dbReference>
<dbReference type="InterPro" id="IPR003661">
    <property type="entry name" value="HisK_dim/P_dom"/>
</dbReference>
<keyword evidence="7" id="KW-0547">Nucleotide-binding</keyword>
<dbReference type="SMART" id="SM00388">
    <property type="entry name" value="HisKA"/>
    <property type="match status" value="1"/>
</dbReference>
<dbReference type="GO" id="GO:0016036">
    <property type="term" value="P:cellular response to phosphate starvation"/>
    <property type="evidence" value="ECO:0007669"/>
    <property type="project" value="TreeGrafter"/>
</dbReference>
<dbReference type="Gene3D" id="3.30.450.20">
    <property type="entry name" value="PAS domain"/>
    <property type="match status" value="1"/>
</dbReference>
<keyword evidence="15" id="KW-1185">Reference proteome</keyword>
<dbReference type="KEGG" id="mag:amb0290"/>
<dbReference type="PRINTS" id="PR00344">
    <property type="entry name" value="BCTRLSENSOR"/>
</dbReference>
<dbReference type="Pfam" id="PF02518">
    <property type="entry name" value="HATPase_c"/>
    <property type="match status" value="1"/>
</dbReference>
<evidence type="ECO:0000256" key="10">
    <source>
        <dbReference type="ARBA" id="ARBA00023012"/>
    </source>
</evidence>
<dbReference type="InterPro" id="IPR036097">
    <property type="entry name" value="HisK_dim/P_sf"/>
</dbReference>
<dbReference type="STRING" id="342108.amb0290"/>
<dbReference type="GO" id="GO:0004721">
    <property type="term" value="F:phosphoprotein phosphatase activity"/>
    <property type="evidence" value="ECO:0007669"/>
    <property type="project" value="TreeGrafter"/>
</dbReference>
<dbReference type="HOGENOM" id="CLU_000445_89_2_5"/>
<dbReference type="PROSITE" id="PS50109">
    <property type="entry name" value="HIS_KIN"/>
    <property type="match status" value="1"/>
</dbReference>
<dbReference type="SUPFAM" id="SSF55874">
    <property type="entry name" value="ATPase domain of HSP90 chaperone/DNA topoisomerase II/histidine kinase"/>
    <property type="match status" value="1"/>
</dbReference>
<dbReference type="AlphaFoldDB" id="Q2WAN1"/>
<name>Q2WAN1_PARM1</name>
<dbReference type="Proteomes" id="UP000007058">
    <property type="component" value="Chromosome"/>
</dbReference>
<dbReference type="GO" id="GO:0005524">
    <property type="term" value="F:ATP binding"/>
    <property type="evidence" value="ECO:0007669"/>
    <property type="project" value="UniProtKB-KW"/>
</dbReference>
<dbReference type="GO" id="GO:0000155">
    <property type="term" value="F:phosphorelay sensor kinase activity"/>
    <property type="evidence" value="ECO:0007669"/>
    <property type="project" value="InterPro"/>
</dbReference>
<comment type="catalytic activity">
    <reaction evidence="1">
        <text>ATP + protein L-histidine = ADP + protein N-phospho-L-histidine.</text>
        <dbReference type="EC" id="2.7.13.3"/>
    </reaction>
</comment>
<keyword evidence="10" id="KW-0902">Two-component regulatory system</keyword>
<dbReference type="PANTHER" id="PTHR45453:SF1">
    <property type="entry name" value="PHOSPHATE REGULON SENSOR PROTEIN PHOR"/>
    <property type="match status" value="1"/>
</dbReference>
<dbReference type="InterPro" id="IPR036890">
    <property type="entry name" value="HATPase_C_sf"/>
</dbReference>
<evidence type="ECO:0000256" key="6">
    <source>
        <dbReference type="ARBA" id="ARBA00022679"/>
    </source>
</evidence>
<dbReference type="InterPro" id="IPR004358">
    <property type="entry name" value="Sig_transdc_His_kin-like_C"/>
</dbReference>
<dbReference type="SUPFAM" id="SSF47384">
    <property type="entry name" value="Homodimeric domain of signal transducing histidine kinase"/>
    <property type="match status" value="1"/>
</dbReference>
<dbReference type="Pfam" id="PF00512">
    <property type="entry name" value="HisKA"/>
    <property type="match status" value="1"/>
</dbReference>
<dbReference type="Pfam" id="PF13188">
    <property type="entry name" value="PAS_8"/>
    <property type="match status" value="1"/>
</dbReference>
<gene>
    <name evidence="14" type="ordered locus">amb0290</name>
</gene>
<keyword evidence="4" id="KW-1003">Cell membrane</keyword>
<evidence type="ECO:0000256" key="11">
    <source>
        <dbReference type="ARBA" id="ARBA00023136"/>
    </source>
</evidence>
<dbReference type="SMART" id="SM00091">
    <property type="entry name" value="PAS"/>
    <property type="match status" value="1"/>
</dbReference>
<dbReference type="RefSeq" id="WP_011382737.1">
    <property type="nucleotide sequence ID" value="NC_007626.1"/>
</dbReference>
<dbReference type="InterPro" id="IPR005467">
    <property type="entry name" value="His_kinase_dom"/>
</dbReference>
<evidence type="ECO:0000256" key="1">
    <source>
        <dbReference type="ARBA" id="ARBA00000085"/>
    </source>
</evidence>
<dbReference type="EMBL" id="AP007255">
    <property type="protein sequence ID" value="BAE49094.1"/>
    <property type="molecule type" value="Genomic_DNA"/>
</dbReference>
<keyword evidence="8 14" id="KW-0418">Kinase</keyword>
<evidence type="ECO:0000259" key="13">
    <source>
        <dbReference type="PROSITE" id="PS50112"/>
    </source>
</evidence>
<keyword evidence="5" id="KW-0597">Phosphoprotein</keyword>
<evidence type="ECO:0000256" key="2">
    <source>
        <dbReference type="ARBA" id="ARBA00004236"/>
    </source>
</evidence>
<dbReference type="InterPro" id="IPR000014">
    <property type="entry name" value="PAS"/>
</dbReference>
<dbReference type="Gene3D" id="3.30.565.10">
    <property type="entry name" value="Histidine kinase-like ATPase, C-terminal domain"/>
    <property type="match status" value="1"/>
</dbReference>
<organism evidence="14 15">
    <name type="scientific">Paramagnetospirillum magneticum (strain ATCC 700264 / AMB-1)</name>
    <name type="common">Magnetospirillum magneticum</name>
    <dbReference type="NCBI Taxonomy" id="342108"/>
    <lineage>
        <taxon>Bacteria</taxon>
        <taxon>Pseudomonadati</taxon>
        <taxon>Pseudomonadota</taxon>
        <taxon>Alphaproteobacteria</taxon>
        <taxon>Rhodospirillales</taxon>
        <taxon>Magnetospirillaceae</taxon>
        <taxon>Paramagnetospirillum</taxon>
    </lineage>
</organism>
<dbReference type="PANTHER" id="PTHR45453">
    <property type="entry name" value="PHOSPHATE REGULON SENSOR PROTEIN PHOR"/>
    <property type="match status" value="1"/>
</dbReference>
<evidence type="ECO:0000256" key="3">
    <source>
        <dbReference type="ARBA" id="ARBA00012438"/>
    </source>
</evidence>
<dbReference type="GO" id="GO:0005886">
    <property type="term" value="C:plasma membrane"/>
    <property type="evidence" value="ECO:0007669"/>
    <property type="project" value="UniProtKB-SubCell"/>
</dbReference>
<evidence type="ECO:0000256" key="9">
    <source>
        <dbReference type="ARBA" id="ARBA00022840"/>
    </source>
</evidence>